<dbReference type="InterPro" id="IPR007016">
    <property type="entry name" value="O-antigen_ligase-rel_domated"/>
</dbReference>
<dbReference type="PANTHER" id="PTHR37422">
    <property type="entry name" value="TEICHURONIC ACID BIOSYNTHESIS PROTEIN TUAE"/>
    <property type="match status" value="1"/>
</dbReference>
<keyword evidence="3 5" id="KW-1133">Transmembrane helix</keyword>
<evidence type="ECO:0000313" key="8">
    <source>
        <dbReference type="Proteomes" id="UP001645038"/>
    </source>
</evidence>
<feature type="transmembrane region" description="Helical" evidence="5">
    <location>
        <begin position="218"/>
        <end position="236"/>
    </location>
</feature>
<keyword evidence="8" id="KW-1185">Reference proteome</keyword>
<proteinExistence type="predicted"/>
<dbReference type="GO" id="GO:0016874">
    <property type="term" value="F:ligase activity"/>
    <property type="evidence" value="ECO:0007669"/>
    <property type="project" value="UniProtKB-KW"/>
</dbReference>
<evidence type="ECO:0000256" key="5">
    <source>
        <dbReference type="SAM" id="Phobius"/>
    </source>
</evidence>
<reference evidence="7 8" key="1">
    <citation type="submission" date="2020-07" db="EMBL/GenBank/DDBJ databases">
        <title>Halophilic bacteria isolated from french cheeses.</title>
        <authorList>
            <person name="Kothe C.I."/>
            <person name="Farah-Kraiem B."/>
            <person name="Renault P."/>
            <person name="Dridi B."/>
        </authorList>
    </citation>
    <scope>NUCLEOTIDE SEQUENCE [LARGE SCALE GENOMIC DNA]</scope>
    <source>
        <strain evidence="7 8">FME20</strain>
    </source>
</reference>
<evidence type="ECO:0000256" key="1">
    <source>
        <dbReference type="ARBA" id="ARBA00004141"/>
    </source>
</evidence>
<evidence type="ECO:0000256" key="4">
    <source>
        <dbReference type="ARBA" id="ARBA00023136"/>
    </source>
</evidence>
<feature type="domain" description="O-antigen ligase-related" evidence="6">
    <location>
        <begin position="180"/>
        <end position="335"/>
    </location>
</feature>
<name>A0ABR9G0C2_9GAMM</name>
<keyword evidence="4 5" id="KW-0472">Membrane</keyword>
<feature type="transmembrane region" description="Helical" evidence="5">
    <location>
        <begin position="386"/>
        <end position="402"/>
    </location>
</feature>
<accession>A0ABR9G0C2</accession>
<evidence type="ECO:0000256" key="3">
    <source>
        <dbReference type="ARBA" id="ARBA00022989"/>
    </source>
</evidence>
<evidence type="ECO:0000256" key="2">
    <source>
        <dbReference type="ARBA" id="ARBA00022692"/>
    </source>
</evidence>
<dbReference type="PANTHER" id="PTHR37422:SF17">
    <property type="entry name" value="O-ANTIGEN LIGASE"/>
    <property type="match status" value="1"/>
</dbReference>
<protein>
    <submittedName>
        <fullName evidence="7">O-antigen ligase family protein</fullName>
    </submittedName>
</protein>
<feature type="transmembrane region" description="Helical" evidence="5">
    <location>
        <begin position="146"/>
        <end position="165"/>
    </location>
</feature>
<sequence>MVVTKPLYQMTSGMVFLMSALALVVPSGYSIGPVMLLLASGLLLVKRLPCKLKPQDLWIIAALGIYGVVVGALSLLELSARELDRPVRFLLAIPVLLLILRVPPRLSWLWSGIGVGAIGAGTLAAWQKFGEEVWRAGGFLHPIQFGNLSMLMGVLCLAGLGWAAVQGSRYKWVALLLIGALCGMLGSLFSGSRGGWIGLPIIGMVLYRSYGHCFSARVKFSIVGFVTLLLATLYLLPQTGLQQRVKEAASDINSYVTGAERDTSLGLRFEMWQGATQLIADRPLLGWGEAGYQSAMHELGEKGDISVAASGFGHAHNDIIDAFAKRGILGVVVLLLLYLVPIRMFASGLRHSNHETRALAVAGTLLSVAYIDFGLSQTFFAHNSGAMFYAFWLAVLWGTYSAKK</sequence>
<feature type="transmembrane region" description="Helical" evidence="5">
    <location>
        <begin position="172"/>
        <end position="189"/>
    </location>
</feature>
<evidence type="ECO:0000313" key="7">
    <source>
        <dbReference type="EMBL" id="MBE0464332.1"/>
    </source>
</evidence>
<keyword evidence="2 5" id="KW-0812">Transmembrane</keyword>
<evidence type="ECO:0000259" key="6">
    <source>
        <dbReference type="Pfam" id="PF04932"/>
    </source>
</evidence>
<organism evidence="7 8">
    <name type="scientific">Halomonas colorata</name>
    <dbReference type="NCBI Taxonomy" id="2742615"/>
    <lineage>
        <taxon>Bacteria</taxon>
        <taxon>Pseudomonadati</taxon>
        <taxon>Pseudomonadota</taxon>
        <taxon>Gammaproteobacteria</taxon>
        <taxon>Oceanospirillales</taxon>
        <taxon>Halomonadaceae</taxon>
        <taxon>Halomonas</taxon>
    </lineage>
</organism>
<dbReference type="Proteomes" id="UP001645038">
    <property type="component" value="Unassembled WGS sequence"/>
</dbReference>
<keyword evidence="7" id="KW-0436">Ligase</keyword>
<dbReference type="Pfam" id="PF04932">
    <property type="entry name" value="Wzy_C"/>
    <property type="match status" value="1"/>
</dbReference>
<gene>
    <name evidence="7" type="ORF">EI547_12835</name>
</gene>
<dbReference type="EMBL" id="RRZB01000032">
    <property type="protein sequence ID" value="MBE0464332.1"/>
    <property type="molecule type" value="Genomic_DNA"/>
</dbReference>
<comment type="caution">
    <text evidence="7">The sequence shown here is derived from an EMBL/GenBank/DDBJ whole genome shotgun (WGS) entry which is preliminary data.</text>
</comment>
<feature type="transmembrane region" description="Helical" evidence="5">
    <location>
        <begin position="57"/>
        <end position="75"/>
    </location>
</feature>
<feature type="transmembrane region" description="Helical" evidence="5">
    <location>
        <begin position="20"/>
        <end position="45"/>
    </location>
</feature>
<comment type="subcellular location">
    <subcellularLocation>
        <location evidence="1">Membrane</location>
        <topology evidence="1">Multi-pass membrane protein</topology>
    </subcellularLocation>
</comment>
<dbReference type="InterPro" id="IPR051533">
    <property type="entry name" value="WaaL-like"/>
</dbReference>
<feature type="transmembrane region" description="Helical" evidence="5">
    <location>
        <begin position="327"/>
        <end position="346"/>
    </location>
</feature>
<feature type="transmembrane region" description="Helical" evidence="5">
    <location>
        <begin position="108"/>
        <end position="126"/>
    </location>
</feature>